<feature type="region of interest" description="Disordered" evidence="6">
    <location>
        <begin position="1089"/>
        <end position="1120"/>
    </location>
</feature>
<feature type="compositionally biased region" description="Basic residues" evidence="6">
    <location>
        <begin position="464"/>
        <end position="477"/>
    </location>
</feature>
<feature type="compositionally biased region" description="Basic residues" evidence="6">
    <location>
        <begin position="550"/>
        <end position="566"/>
    </location>
</feature>
<dbReference type="SUPFAM" id="SSF51197">
    <property type="entry name" value="Clavaminate synthase-like"/>
    <property type="match status" value="2"/>
</dbReference>
<comment type="caution">
    <text evidence="5">Lacks conserved residue(s) required for the propagation of feature annotation.</text>
</comment>
<feature type="compositionally biased region" description="Basic residues" evidence="6">
    <location>
        <begin position="524"/>
        <end position="535"/>
    </location>
</feature>
<evidence type="ECO:0000259" key="8">
    <source>
        <dbReference type="PROSITE" id="PS51667"/>
    </source>
</evidence>
<evidence type="ECO:0000256" key="1">
    <source>
        <dbReference type="ARBA" id="ARBA00004123"/>
    </source>
</evidence>
<feature type="compositionally biased region" description="Basic and acidic residues" evidence="6">
    <location>
        <begin position="623"/>
        <end position="632"/>
    </location>
</feature>
<evidence type="ECO:0000259" key="7">
    <source>
        <dbReference type="PROSITE" id="PS51184"/>
    </source>
</evidence>
<feature type="compositionally biased region" description="Basic residues" evidence="6">
    <location>
        <begin position="708"/>
        <end position="719"/>
    </location>
</feature>
<accession>A0A2N9IUQ4</accession>
<protein>
    <recommendedName>
        <fullName evidence="10">JmjC domain-containing protein</fullName>
    </recommendedName>
</protein>
<feature type="region of interest" description="Disordered" evidence="6">
    <location>
        <begin position="609"/>
        <end position="636"/>
    </location>
</feature>
<feature type="region of interest" description="Disordered" evidence="6">
    <location>
        <begin position="786"/>
        <end position="812"/>
    </location>
</feature>
<dbReference type="PANTHER" id="PTHR12549:SF38">
    <property type="entry name" value="JMJC DOMAIN-CONTAINING HISTONE DEMETHYLASE 2, ISOFORM A"/>
    <property type="match status" value="1"/>
</dbReference>
<feature type="compositionally biased region" description="Basic residues" evidence="6">
    <location>
        <begin position="364"/>
        <end position="377"/>
    </location>
</feature>
<dbReference type="SMART" id="SM00384">
    <property type="entry name" value="AT_hook"/>
    <property type="match status" value="7"/>
</dbReference>
<feature type="region of interest" description="Disordered" evidence="6">
    <location>
        <begin position="649"/>
        <end position="735"/>
    </location>
</feature>
<dbReference type="GO" id="GO:0003712">
    <property type="term" value="F:transcription coregulator activity"/>
    <property type="evidence" value="ECO:0007669"/>
    <property type="project" value="TreeGrafter"/>
</dbReference>
<dbReference type="EMBL" id="OIVN01006226">
    <property type="protein sequence ID" value="SPD28248.1"/>
    <property type="molecule type" value="Genomic_DNA"/>
</dbReference>
<dbReference type="InterPro" id="IPR017956">
    <property type="entry name" value="AT_hook_DNA-bd_motif"/>
</dbReference>
<feature type="region of interest" description="Disordered" evidence="6">
    <location>
        <begin position="453"/>
        <end position="494"/>
    </location>
</feature>
<dbReference type="GO" id="GO:0000118">
    <property type="term" value="C:histone deacetylase complex"/>
    <property type="evidence" value="ECO:0007669"/>
    <property type="project" value="TreeGrafter"/>
</dbReference>
<evidence type="ECO:0000256" key="4">
    <source>
        <dbReference type="ARBA" id="ARBA00023242"/>
    </source>
</evidence>
<feature type="region of interest" description="Disordered" evidence="6">
    <location>
        <begin position="1448"/>
        <end position="1478"/>
    </location>
</feature>
<feature type="compositionally biased region" description="Basic and acidic residues" evidence="6">
    <location>
        <begin position="352"/>
        <end position="363"/>
    </location>
</feature>
<feature type="domain" description="JmjC" evidence="7">
    <location>
        <begin position="1365"/>
        <end position="2034"/>
    </location>
</feature>
<sequence>MEGGPAGGEEDQRCRRRGTPNWRCSERALDGKAFCKKHHLYLVLRNKKKRMEKVGGGGEVGIEKRKRKRQKIEEILGNEDVGLGGDGVQGWFSGGSGGGGNGSGTAGLSVGEEIARLFGEVSDGNGGGLGLDGESLQLWDGGGDGQAFGQGVCGNGGQVLGGGGGSEGIQGGFGGLGLEGEDIQLWGSDDACKNGAGQGIQVDGFGGTACGIDGLILGRGEGLSGIGGLEGFDGKKVQPWSSGNACGNSSGLLGVQGIHGGGFIENAGESDGMGFGSGRYQDLFSKVTSDTLGRIEALFGEATCGNSSLSFGGEGIEFWCEEAACANLDGKGVQGLFGDNACGNGGEVGGGNDDKQELVESKGKRGRPKGSKNKKKSVGTEESIEGLSGAAGENVVRDEIKSEGMQGRSKGPKRKKKSLEIDKSERMTVQGTACLIALDNEEDTGLAVEEAIFGNEVRNESKGKRGRPKGSKNKKKNPSGQQHQGMPGEIVNNDCSDKIVWPIGLENEMLTPLGEEEIIQTKERRGRPKGSKNKKTNSEGQETPGEIFQRKRSIGRPKGSKNKKKNTAGQENKGIASDIVVVNDGCDKAVLPIELKNNRKTFVGKEDRGLPLEATNDSEGGDEIIRPEDKPGQPKGLKTMQNLLADKENQVMPCKGSNDSSWVETPWPMRYENERPTLVSEEDKGMSVEATGGNGGGIGTVQLEKRLGRPKGSKNKKKIVANQENEGVTGETMHRKDGVRAETIRSMGSEYERPTLVGEEDQGMLFESTVGNGTANETILVTREDSLGGDVVGGNGGGDERTKKKRGRPKGLTQKRIIHIGEALKIEKKRQDLAFLSKEVPVKKLRDFGDIEMKHNELISEPSEVQKRPRGRPRKLKNKKRSSDGITKGRSTEDGLENSGLSHMRAERIVKSNNEFRRYPDKTRKDVELACPFCRGNCNCRVCLKEEDTFYMQTSIWVFQVGHEQEDMDINTKMQKLLYLLYKTLPLLRHIQREQSSELDVEATIQGVKLMEEDISRSVLDDDDRVYWGGGHVPEPDWSQVLLEYFSVQARDSCNTSIVNIHRSCPNPDCSYDLCLTCCQELRKGFQHGGDEAESSYQQPCGQNTELNGQTANGNRYGSDSHVALPMNESMADMSCNFPDWRAEADGRIPCPPKVRGGCGREMLALKRIFEADWVNNLIKNSEDLIFKYQPPDNDFSQGCSLCHPTNFAGNGPRDSEVRQAAYRESSHDNFLYCPNAVHLGDNDFEHFQMHWMQGEPVIARNVLEKGSGLSWEPMVMWRAFMGAKRILKEEVARFKAIDCLDWCEVEINIFRFFKGYLHGRSYRNGWPEMLKLKDWPASNSFEDCLPRHGAEFVAMLPFSDYTNPRSGLLNLATKLPVVLKPDLGPKTYIAYGFSEELSRGDSVTKLHCDISDAVNVLTHTAEVKIPPRNKRFINKLKRKYEAEELRKLSNGTHKFPSTSRGKKRKRSRKGKSKVHEYPEKADIIESGSCLPERLNIEEGTLDEQQNESLDLCKLGSDIACSFGSLASPESPLIVKFDGESVEDFNKRLQKVDLHMCDSSSSLLGRNCERACDMVKKEVELIECSSPSNGLAKDTLLPESMELKQSTQDNNEKEKAFGLKVKVDEFCSVKNQPDTCTSAIDLNSSIVPSCVTGDFNTNVTEQPKSKGFCICQCRDVKENFSPDEIIAGTNHPATIEICCARCKNITERNILSVDEMVSSCKAEDVGADLLDAQSEMIETNLHNQEYLLPSSLTVTSRMTNWNGSVEVSFAGSRTEGTESDPVQMDVDPKSYAKSWEVSDVPLSKEQGSGPHCPVSGTVAECSFTLSDGVTTGLNCHGIEEFCSGYEGDAIDRKVERDSCNLKHVQSSSITAELKSVNEEDCSGATVSGNIINNLEPTKLEANTTRDPLQKNDISEVGYGGAVWDIFRRQDVPKLIEYLQKHHKEFCHGSNLPVNSVIHPIHDQTLYLNEKHKKQLKEEFGVEPWTFEQHLGEAVFIPAGCPHQVRNRQSCIKVALDFVSPENVQECIRLTEEFRLLPKTHRSKEDKLEVKKMALYAASDAVNEAKNLMSKIE</sequence>
<name>A0A2N9IUQ4_FAGSY</name>
<dbReference type="FunFam" id="2.60.120.650:FF:000033">
    <property type="entry name" value="Transcription factor jumonji (JmjC) domain-containing protein"/>
    <property type="match status" value="1"/>
</dbReference>
<proteinExistence type="inferred from homology"/>
<reference evidence="9" key="1">
    <citation type="submission" date="2018-02" db="EMBL/GenBank/DDBJ databases">
        <authorList>
            <person name="Cohen D.B."/>
            <person name="Kent A.D."/>
        </authorList>
    </citation>
    <scope>NUCLEOTIDE SEQUENCE</scope>
</reference>
<keyword evidence="3" id="KW-0479">Metal-binding</keyword>
<feature type="compositionally biased region" description="Basic and acidic residues" evidence="6">
    <location>
        <begin position="671"/>
        <end position="686"/>
    </location>
</feature>
<dbReference type="InterPro" id="IPR003347">
    <property type="entry name" value="JmjC_dom"/>
</dbReference>
<evidence type="ECO:0008006" key="10">
    <source>
        <dbReference type="Google" id="ProtNLM"/>
    </source>
</evidence>
<keyword evidence="4" id="KW-0539">Nucleus</keyword>
<dbReference type="GO" id="GO:0046872">
    <property type="term" value="F:metal ion binding"/>
    <property type="evidence" value="ECO:0007669"/>
    <property type="project" value="UniProtKB-KW"/>
</dbReference>
<feature type="region of interest" description="Disordered" evidence="6">
    <location>
        <begin position="510"/>
        <end position="576"/>
    </location>
</feature>
<dbReference type="SMART" id="SM00558">
    <property type="entry name" value="JmjC"/>
    <property type="match status" value="1"/>
</dbReference>
<dbReference type="PANTHER" id="PTHR12549">
    <property type="entry name" value="JMJC DOMAIN-CONTAINING HISTONE DEMETHYLATION PROTEIN"/>
    <property type="match status" value="1"/>
</dbReference>
<evidence type="ECO:0000313" key="9">
    <source>
        <dbReference type="EMBL" id="SPD28248.1"/>
    </source>
</evidence>
<evidence type="ECO:0000256" key="3">
    <source>
        <dbReference type="ARBA" id="ARBA00022723"/>
    </source>
</evidence>
<evidence type="ECO:0000256" key="2">
    <source>
        <dbReference type="ARBA" id="ARBA00006801"/>
    </source>
</evidence>
<feature type="region of interest" description="Disordered" evidence="6">
    <location>
        <begin position="345"/>
        <end position="423"/>
    </location>
</feature>
<dbReference type="GO" id="GO:0031490">
    <property type="term" value="F:chromatin DNA binding"/>
    <property type="evidence" value="ECO:0007669"/>
    <property type="project" value="TreeGrafter"/>
</dbReference>
<feature type="compositionally biased region" description="Polar residues" evidence="6">
    <location>
        <begin position="1450"/>
        <end position="1459"/>
    </location>
</feature>
<dbReference type="InterPro" id="IPR014977">
    <property type="entry name" value="WRC_dom"/>
</dbReference>
<organism evidence="9">
    <name type="scientific">Fagus sylvatica</name>
    <name type="common">Beechnut</name>
    <dbReference type="NCBI Taxonomy" id="28930"/>
    <lineage>
        <taxon>Eukaryota</taxon>
        <taxon>Viridiplantae</taxon>
        <taxon>Streptophyta</taxon>
        <taxon>Embryophyta</taxon>
        <taxon>Tracheophyta</taxon>
        <taxon>Spermatophyta</taxon>
        <taxon>Magnoliopsida</taxon>
        <taxon>eudicotyledons</taxon>
        <taxon>Gunneridae</taxon>
        <taxon>Pentapetalae</taxon>
        <taxon>rosids</taxon>
        <taxon>fabids</taxon>
        <taxon>Fagales</taxon>
        <taxon>Fagaceae</taxon>
        <taxon>Fagus</taxon>
    </lineage>
</organism>
<evidence type="ECO:0000256" key="5">
    <source>
        <dbReference type="PROSITE-ProRule" id="PRU01002"/>
    </source>
</evidence>
<dbReference type="PROSITE" id="PS51667">
    <property type="entry name" value="WRC"/>
    <property type="match status" value="1"/>
</dbReference>
<evidence type="ECO:0000256" key="6">
    <source>
        <dbReference type="SAM" id="MobiDB-lite"/>
    </source>
</evidence>
<dbReference type="InterPro" id="IPR045109">
    <property type="entry name" value="LSDs-like"/>
</dbReference>
<feature type="compositionally biased region" description="Polar residues" evidence="6">
    <location>
        <begin position="1095"/>
        <end position="1118"/>
    </location>
</feature>
<dbReference type="Pfam" id="PF02373">
    <property type="entry name" value="JmjC"/>
    <property type="match status" value="1"/>
</dbReference>
<dbReference type="GO" id="GO:0006357">
    <property type="term" value="P:regulation of transcription by RNA polymerase II"/>
    <property type="evidence" value="ECO:0007669"/>
    <property type="project" value="TreeGrafter"/>
</dbReference>
<feature type="domain" description="WRC" evidence="8">
    <location>
        <begin position="8"/>
        <end position="52"/>
    </location>
</feature>
<dbReference type="Gene3D" id="2.60.120.650">
    <property type="entry name" value="Cupin"/>
    <property type="match status" value="2"/>
</dbReference>
<dbReference type="GO" id="GO:0000785">
    <property type="term" value="C:chromatin"/>
    <property type="evidence" value="ECO:0007669"/>
    <property type="project" value="TreeGrafter"/>
</dbReference>
<feature type="region of interest" description="Disordered" evidence="6">
    <location>
        <begin position="859"/>
        <end position="902"/>
    </location>
</feature>
<gene>
    <name evidence="9" type="ORF">FSB_LOCUS56130</name>
</gene>
<comment type="subcellular location">
    <subcellularLocation>
        <location evidence="1">Nucleus</location>
    </subcellularLocation>
</comment>
<dbReference type="PROSITE" id="PS51184">
    <property type="entry name" value="JMJC"/>
    <property type="match status" value="1"/>
</dbReference>
<dbReference type="GO" id="GO:0032454">
    <property type="term" value="F:histone H3K9 demethylase activity"/>
    <property type="evidence" value="ECO:0007669"/>
    <property type="project" value="InterPro"/>
</dbReference>
<feature type="compositionally biased region" description="Basic residues" evidence="6">
    <location>
        <begin position="868"/>
        <end position="880"/>
    </location>
</feature>
<feature type="compositionally biased region" description="Basic residues" evidence="6">
    <location>
        <begin position="1461"/>
        <end position="1473"/>
    </location>
</feature>
<comment type="similarity">
    <text evidence="2">Belongs to the JARID1 histone demethylase family.</text>
</comment>